<comment type="caution">
    <text evidence="1">The sequence shown here is derived from an EMBL/GenBank/DDBJ whole genome shotgun (WGS) entry which is preliminary data.</text>
</comment>
<evidence type="ECO:0000313" key="2">
    <source>
        <dbReference type="Proteomes" id="UP001055811"/>
    </source>
</evidence>
<gene>
    <name evidence="1" type="ORF">L2E82_18670</name>
</gene>
<accession>A0ACB9FA92</accession>
<reference evidence="2" key="1">
    <citation type="journal article" date="2022" name="Mol. Ecol. Resour.">
        <title>The genomes of chicory, endive, great burdock and yacon provide insights into Asteraceae palaeo-polyploidization history and plant inulin production.</title>
        <authorList>
            <person name="Fan W."/>
            <person name="Wang S."/>
            <person name="Wang H."/>
            <person name="Wang A."/>
            <person name="Jiang F."/>
            <person name="Liu H."/>
            <person name="Zhao H."/>
            <person name="Xu D."/>
            <person name="Zhang Y."/>
        </authorList>
    </citation>
    <scope>NUCLEOTIDE SEQUENCE [LARGE SCALE GENOMIC DNA]</scope>
    <source>
        <strain evidence="2">cv. Punajuju</strain>
    </source>
</reference>
<name>A0ACB9FA92_CICIN</name>
<organism evidence="1 2">
    <name type="scientific">Cichorium intybus</name>
    <name type="common">Chicory</name>
    <dbReference type="NCBI Taxonomy" id="13427"/>
    <lineage>
        <taxon>Eukaryota</taxon>
        <taxon>Viridiplantae</taxon>
        <taxon>Streptophyta</taxon>
        <taxon>Embryophyta</taxon>
        <taxon>Tracheophyta</taxon>
        <taxon>Spermatophyta</taxon>
        <taxon>Magnoliopsida</taxon>
        <taxon>eudicotyledons</taxon>
        <taxon>Gunneridae</taxon>
        <taxon>Pentapetalae</taxon>
        <taxon>asterids</taxon>
        <taxon>campanulids</taxon>
        <taxon>Asterales</taxon>
        <taxon>Asteraceae</taxon>
        <taxon>Cichorioideae</taxon>
        <taxon>Cichorieae</taxon>
        <taxon>Cichoriinae</taxon>
        <taxon>Cichorium</taxon>
    </lineage>
</organism>
<keyword evidence="2" id="KW-1185">Reference proteome</keyword>
<reference evidence="1 2" key="2">
    <citation type="journal article" date="2022" name="Mol. Ecol. Resour.">
        <title>The genomes of chicory, endive, great burdock and yacon provide insights into Asteraceae paleo-polyploidization history and plant inulin production.</title>
        <authorList>
            <person name="Fan W."/>
            <person name="Wang S."/>
            <person name="Wang H."/>
            <person name="Wang A."/>
            <person name="Jiang F."/>
            <person name="Liu H."/>
            <person name="Zhao H."/>
            <person name="Xu D."/>
            <person name="Zhang Y."/>
        </authorList>
    </citation>
    <scope>NUCLEOTIDE SEQUENCE [LARGE SCALE GENOMIC DNA]</scope>
    <source>
        <strain evidence="2">cv. Punajuju</strain>
        <tissue evidence="1">Leaves</tissue>
    </source>
</reference>
<protein>
    <submittedName>
        <fullName evidence="1">Uncharacterized protein</fullName>
    </submittedName>
</protein>
<proteinExistence type="predicted"/>
<dbReference type="EMBL" id="CM042011">
    <property type="protein sequence ID" value="KAI3768194.1"/>
    <property type="molecule type" value="Genomic_DNA"/>
</dbReference>
<evidence type="ECO:0000313" key="1">
    <source>
        <dbReference type="EMBL" id="KAI3768194.1"/>
    </source>
</evidence>
<dbReference type="Proteomes" id="UP001055811">
    <property type="component" value="Linkage Group LG03"/>
</dbReference>
<sequence>MLLQYAPGYTAPPPLRPFLEETTIDIGGGWQISGTPMDLNDPRLLEIAEPECQFLEAEYEDINASNASGVAFCRLTMRSEEIGAAVEAWPVGLFGLHAGGNSALALAMTVLSSLLGKVPWIQEFIEGDVSNGASLFAAINNSISKKGMSLYIKEMARNEAITGEDGDAGVKL</sequence>